<comment type="cofactor">
    <cofactor evidence="1">
        <name>Mg(2+)</name>
        <dbReference type="ChEBI" id="CHEBI:18420"/>
    </cofactor>
</comment>
<dbReference type="GO" id="GO:0006310">
    <property type="term" value="P:DNA recombination"/>
    <property type="evidence" value="ECO:0007669"/>
    <property type="project" value="UniProtKB-KW"/>
</dbReference>
<comment type="catalytic activity">
    <reaction evidence="1">
        <text>ATP + H2O = ADP + phosphate + H(+)</text>
        <dbReference type="Rhea" id="RHEA:13065"/>
        <dbReference type="ChEBI" id="CHEBI:15377"/>
        <dbReference type="ChEBI" id="CHEBI:15378"/>
        <dbReference type="ChEBI" id="CHEBI:30616"/>
        <dbReference type="ChEBI" id="CHEBI:43474"/>
        <dbReference type="ChEBI" id="CHEBI:456216"/>
        <dbReference type="EC" id="5.6.2.3"/>
    </reaction>
</comment>
<name>A0A4C1TZC4_EUMVA</name>
<dbReference type="InterPro" id="IPR010285">
    <property type="entry name" value="DNA_helicase_pif1-like_DEAD"/>
</dbReference>
<keyword evidence="1" id="KW-0234">DNA repair</keyword>
<keyword evidence="1" id="KW-0233">DNA recombination</keyword>
<evidence type="ECO:0000259" key="2">
    <source>
        <dbReference type="Pfam" id="PF05970"/>
    </source>
</evidence>
<dbReference type="InterPro" id="IPR027417">
    <property type="entry name" value="P-loop_NTPase"/>
</dbReference>
<dbReference type="Pfam" id="PF05970">
    <property type="entry name" value="PIF1"/>
    <property type="match status" value="1"/>
</dbReference>
<dbReference type="OrthoDB" id="272985at2759"/>
<evidence type="ECO:0000313" key="3">
    <source>
        <dbReference type="EMBL" id="GBP19399.1"/>
    </source>
</evidence>
<dbReference type="GO" id="GO:0043139">
    <property type="term" value="F:5'-3' DNA helicase activity"/>
    <property type="evidence" value="ECO:0007669"/>
    <property type="project" value="UniProtKB-EC"/>
</dbReference>
<keyword evidence="1" id="KW-0227">DNA damage</keyword>
<dbReference type="Gene3D" id="3.40.50.300">
    <property type="entry name" value="P-loop containing nucleotide triphosphate hydrolases"/>
    <property type="match status" value="1"/>
</dbReference>
<evidence type="ECO:0000256" key="1">
    <source>
        <dbReference type="RuleBase" id="RU363044"/>
    </source>
</evidence>
<keyword evidence="1 3" id="KW-0347">Helicase</keyword>
<dbReference type="GO" id="GO:0016887">
    <property type="term" value="F:ATP hydrolysis activity"/>
    <property type="evidence" value="ECO:0007669"/>
    <property type="project" value="RHEA"/>
</dbReference>
<dbReference type="EMBL" id="BGZK01000107">
    <property type="protein sequence ID" value="GBP19399.1"/>
    <property type="molecule type" value="Genomic_DNA"/>
</dbReference>
<comment type="similarity">
    <text evidence="1">Belongs to the helicase family.</text>
</comment>
<protein>
    <recommendedName>
        <fullName evidence="1">ATP-dependent DNA helicase</fullName>
        <ecNumber evidence="1">5.6.2.3</ecNumber>
    </recommendedName>
</protein>
<dbReference type="GO" id="GO:0000723">
    <property type="term" value="P:telomere maintenance"/>
    <property type="evidence" value="ECO:0007669"/>
    <property type="project" value="InterPro"/>
</dbReference>
<dbReference type="GO" id="GO:0006281">
    <property type="term" value="P:DNA repair"/>
    <property type="evidence" value="ECO:0007669"/>
    <property type="project" value="UniProtKB-KW"/>
</dbReference>
<dbReference type="PANTHER" id="PTHR10492:SF57">
    <property type="entry name" value="ATP-DEPENDENT DNA HELICASE"/>
    <property type="match status" value="1"/>
</dbReference>
<dbReference type="GO" id="GO:0005524">
    <property type="term" value="F:ATP binding"/>
    <property type="evidence" value="ECO:0007669"/>
    <property type="project" value="UniProtKB-KW"/>
</dbReference>
<organism evidence="3 4">
    <name type="scientific">Eumeta variegata</name>
    <name type="common">Bagworm moth</name>
    <name type="synonym">Eumeta japonica</name>
    <dbReference type="NCBI Taxonomy" id="151549"/>
    <lineage>
        <taxon>Eukaryota</taxon>
        <taxon>Metazoa</taxon>
        <taxon>Ecdysozoa</taxon>
        <taxon>Arthropoda</taxon>
        <taxon>Hexapoda</taxon>
        <taxon>Insecta</taxon>
        <taxon>Pterygota</taxon>
        <taxon>Neoptera</taxon>
        <taxon>Endopterygota</taxon>
        <taxon>Lepidoptera</taxon>
        <taxon>Glossata</taxon>
        <taxon>Ditrysia</taxon>
        <taxon>Tineoidea</taxon>
        <taxon>Psychidae</taxon>
        <taxon>Oiketicinae</taxon>
        <taxon>Eumeta</taxon>
    </lineage>
</organism>
<keyword evidence="1" id="KW-0378">Hydrolase</keyword>
<dbReference type="PANTHER" id="PTHR10492">
    <property type="match status" value="1"/>
</dbReference>
<accession>A0A4C1TZC4</accession>
<keyword evidence="1" id="KW-0547">Nucleotide-binding</keyword>
<evidence type="ECO:0000313" key="4">
    <source>
        <dbReference type="Proteomes" id="UP000299102"/>
    </source>
</evidence>
<sequence>MYNEGLLQLENRLLELNEKALNDFGLPSPIRPHNNASDIILIRSYDTNELSVFINENLLKLVRDQRQAFDAIIDSVLNNRGLIFFLDAPGGIGKTFLANLVLAKVRQSGRNGLAVASSGIAATLLNDGKTAHSTFKLPLTVSLEQQSVCSIRKNGPLGKLLQETSLIIWDECTMSDRAHVEAVNRTLKDLRNSDAVMGGVTFVFAGDFRQTLPVVTKGTRADVIRACLKSSHLWSSVASLNFCVNNSILAKEKLFLLTLTAMTLNLTRH</sequence>
<dbReference type="Proteomes" id="UP000299102">
    <property type="component" value="Unassembled WGS sequence"/>
</dbReference>
<dbReference type="AlphaFoldDB" id="A0A4C1TZC4"/>
<gene>
    <name evidence="3" type="primary">pif1</name>
    <name evidence="3" type="ORF">EVAR_12441_1</name>
</gene>
<keyword evidence="4" id="KW-1185">Reference proteome</keyword>
<reference evidence="3 4" key="1">
    <citation type="journal article" date="2019" name="Commun. Biol.">
        <title>The bagworm genome reveals a unique fibroin gene that provides high tensile strength.</title>
        <authorList>
            <person name="Kono N."/>
            <person name="Nakamura H."/>
            <person name="Ohtoshi R."/>
            <person name="Tomita M."/>
            <person name="Numata K."/>
            <person name="Arakawa K."/>
        </authorList>
    </citation>
    <scope>NUCLEOTIDE SEQUENCE [LARGE SCALE GENOMIC DNA]</scope>
</reference>
<dbReference type="EC" id="5.6.2.3" evidence="1"/>
<proteinExistence type="inferred from homology"/>
<comment type="caution">
    <text evidence="3">The sequence shown here is derived from an EMBL/GenBank/DDBJ whole genome shotgun (WGS) entry which is preliminary data.</text>
</comment>
<keyword evidence="1" id="KW-0067">ATP-binding</keyword>
<dbReference type="STRING" id="151549.A0A4C1TZC4"/>
<feature type="domain" description="DNA helicase Pif1-like DEAD-box helicase" evidence="2">
    <location>
        <begin position="61"/>
        <end position="246"/>
    </location>
</feature>
<dbReference type="SUPFAM" id="SSF52540">
    <property type="entry name" value="P-loop containing nucleoside triphosphate hydrolases"/>
    <property type="match status" value="1"/>
</dbReference>